<dbReference type="InterPro" id="IPR002398">
    <property type="entry name" value="Pept_C14"/>
</dbReference>
<evidence type="ECO:0000313" key="20">
    <source>
        <dbReference type="Proteomes" id="UP000694865"/>
    </source>
</evidence>
<evidence type="ECO:0000256" key="11">
    <source>
        <dbReference type="ARBA" id="ARBA00023242"/>
    </source>
</evidence>
<comment type="catalytic activity">
    <reaction evidence="12">
        <text>Strict requirement for Asp at position P1 and has a preferred cleavage sequence of Val-Glu-His-Asp-|-.</text>
        <dbReference type="EC" id="3.4.22.59"/>
    </reaction>
</comment>
<dbReference type="GeneID" id="100368637"/>
<organism evidence="20 21">
    <name type="scientific">Saccoglossus kowalevskii</name>
    <name type="common">Acorn worm</name>
    <dbReference type="NCBI Taxonomy" id="10224"/>
    <lineage>
        <taxon>Eukaryota</taxon>
        <taxon>Metazoa</taxon>
        <taxon>Hemichordata</taxon>
        <taxon>Enteropneusta</taxon>
        <taxon>Harrimaniidae</taxon>
        <taxon>Saccoglossus</taxon>
    </lineage>
</organism>
<evidence type="ECO:0000256" key="15">
    <source>
        <dbReference type="ARBA" id="ARBA00029534"/>
    </source>
</evidence>
<evidence type="ECO:0000256" key="17">
    <source>
        <dbReference type="SAM" id="MobiDB-lite"/>
    </source>
</evidence>
<protein>
    <recommendedName>
        <fullName evidence="15">Caspase-6</fullName>
        <ecNumber evidence="14">3.4.22.59</ecNumber>
    </recommendedName>
</protein>
<keyword evidence="5" id="KW-0645">Protease</keyword>
<evidence type="ECO:0000256" key="3">
    <source>
        <dbReference type="ARBA" id="ARBA00010134"/>
    </source>
</evidence>
<dbReference type="Proteomes" id="UP000694865">
    <property type="component" value="Unplaced"/>
</dbReference>
<keyword evidence="4" id="KW-0963">Cytoplasm</keyword>
<dbReference type="InterPro" id="IPR033139">
    <property type="entry name" value="Caspase_cys_AS"/>
</dbReference>
<evidence type="ECO:0000256" key="2">
    <source>
        <dbReference type="ARBA" id="ARBA00004496"/>
    </source>
</evidence>
<evidence type="ECO:0000256" key="8">
    <source>
        <dbReference type="ARBA" id="ARBA00022807"/>
    </source>
</evidence>
<evidence type="ECO:0000256" key="14">
    <source>
        <dbReference type="ARBA" id="ARBA00029486"/>
    </source>
</evidence>
<dbReference type="PROSITE" id="PS50208">
    <property type="entry name" value="CASPASE_P20"/>
    <property type="match status" value="1"/>
</dbReference>
<dbReference type="PANTHER" id="PTHR10454">
    <property type="entry name" value="CASPASE"/>
    <property type="match status" value="1"/>
</dbReference>
<evidence type="ECO:0000256" key="5">
    <source>
        <dbReference type="ARBA" id="ARBA00022670"/>
    </source>
</evidence>
<dbReference type="Gene3D" id="3.40.50.1460">
    <property type="match status" value="1"/>
</dbReference>
<feature type="domain" description="Caspase family p10" evidence="18">
    <location>
        <begin position="219"/>
        <end position="313"/>
    </location>
</feature>
<evidence type="ECO:0000259" key="19">
    <source>
        <dbReference type="PROSITE" id="PS50208"/>
    </source>
</evidence>
<gene>
    <name evidence="21" type="primary">LOC100368637</name>
</gene>
<evidence type="ECO:0000313" key="21">
    <source>
        <dbReference type="RefSeq" id="XP_002737264.1"/>
    </source>
</evidence>
<dbReference type="CDD" id="cd00032">
    <property type="entry name" value="CASc"/>
    <property type="match status" value="1"/>
</dbReference>
<keyword evidence="9" id="KW-0068">Autocatalytic cleavage</keyword>
<proteinExistence type="inferred from homology"/>
<evidence type="ECO:0000256" key="16">
    <source>
        <dbReference type="RuleBase" id="RU003971"/>
    </source>
</evidence>
<dbReference type="EC" id="3.4.22.59" evidence="14"/>
<evidence type="ECO:0000259" key="18">
    <source>
        <dbReference type="PROSITE" id="PS50207"/>
    </source>
</evidence>
<dbReference type="PROSITE" id="PS50207">
    <property type="entry name" value="CASPASE_P10"/>
    <property type="match status" value="1"/>
</dbReference>
<keyword evidence="6" id="KW-0053">Apoptosis</keyword>
<dbReference type="Pfam" id="PF00656">
    <property type="entry name" value="Peptidase_C14"/>
    <property type="match status" value="1"/>
</dbReference>
<dbReference type="PANTHER" id="PTHR10454:SF206">
    <property type="entry name" value="CASPASE-6"/>
    <property type="match status" value="1"/>
</dbReference>
<feature type="region of interest" description="Disordered" evidence="17">
    <location>
        <begin position="1"/>
        <end position="25"/>
    </location>
</feature>
<dbReference type="InterPro" id="IPR002138">
    <property type="entry name" value="Pept_C14_p10"/>
</dbReference>
<sequence>MSDDTGKTAEKTPDASNDSDGLDTSIDARGSARIAARSRVTGISAGIRSLGLMDKDVLDAYNMNHGTRGHALIFNHENFHWSVGMNRRAGTQIDADNLNDRFRELGFTTHVHQDVSTVRVREIIFEAARADHSNYDAFICVFLSHGDDGIIYAHDGVLRLQDLMNQFRGDVCPSLAGKPKIFFIQACRGDQHEIGVDAPDEPDSGPMPDERMTVADAGTQPTIPAGADFLVAYSVTQGYFSHRDTHYGSWFVQALSYILATYGNELEICEMLSMVNRMVSQRQVERAVDQEMIGKKQVPCFLSMLTKKLYFPRKVHHT</sequence>
<dbReference type="InterPro" id="IPR015917">
    <property type="entry name" value="Pept_C14A"/>
</dbReference>
<dbReference type="PROSITE" id="PS01122">
    <property type="entry name" value="CASPASE_CYS"/>
    <property type="match status" value="1"/>
</dbReference>
<keyword evidence="10" id="KW-0865">Zymogen</keyword>
<accession>A0ABM0GTW7</accession>
<keyword evidence="11" id="KW-0539">Nucleus</keyword>
<name>A0ABM0GTW7_SACKO</name>
<dbReference type="SMART" id="SM00115">
    <property type="entry name" value="CASc"/>
    <property type="match status" value="1"/>
</dbReference>
<dbReference type="InterPro" id="IPR029030">
    <property type="entry name" value="Caspase-like_dom_sf"/>
</dbReference>
<evidence type="ECO:0000256" key="12">
    <source>
        <dbReference type="ARBA" id="ARBA00029356"/>
    </source>
</evidence>
<evidence type="ECO:0000256" key="13">
    <source>
        <dbReference type="ARBA" id="ARBA00029473"/>
    </source>
</evidence>
<dbReference type="RefSeq" id="XP_002737264.1">
    <property type="nucleotide sequence ID" value="XM_002737218.2"/>
</dbReference>
<reference evidence="21" key="1">
    <citation type="submission" date="2025-08" db="UniProtKB">
        <authorList>
            <consortium name="RefSeq"/>
        </authorList>
    </citation>
    <scope>IDENTIFICATION</scope>
    <source>
        <tissue evidence="21">Testes</tissue>
    </source>
</reference>
<keyword evidence="8" id="KW-0788">Thiol protease</keyword>
<feature type="compositionally biased region" description="Basic and acidic residues" evidence="17">
    <location>
        <begin position="1"/>
        <end position="13"/>
    </location>
</feature>
<keyword evidence="7" id="KW-0378">Hydrolase</keyword>
<feature type="domain" description="Caspase family p20" evidence="19">
    <location>
        <begin position="67"/>
        <end position="191"/>
    </location>
</feature>
<comment type="subunit">
    <text evidence="13">Heterotetramer that consists of two anti-parallel arranged heterodimers, each one formed by a 18 kDa (Caspase-6 subunit p18) and a 11 kDa (Caspase-6 subunit p11) subunit.</text>
</comment>
<evidence type="ECO:0000256" key="4">
    <source>
        <dbReference type="ARBA" id="ARBA00022490"/>
    </source>
</evidence>
<comment type="similarity">
    <text evidence="3 16">Belongs to the peptidase C14A family.</text>
</comment>
<dbReference type="PRINTS" id="PR00376">
    <property type="entry name" value="IL1BCENZYME"/>
</dbReference>
<comment type="subcellular location">
    <subcellularLocation>
        <location evidence="2">Cytoplasm</location>
    </subcellularLocation>
    <subcellularLocation>
        <location evidence="1">Nucleus</location>
    </subcellularLocation>
</comment>
<dbReference type="PIRSF" id="PIRSF038001">
    <property type="entry name" value="Caspase_ICE"/>
    <property type="match status" value="1"/>
</dbReference>
<evidence type="ECO:0000256" key="9">
    <source>
        <dbReference type="ARBA" id="ARBA00022813"/>
    </source>
</evidence>
<dbReference type="SUPFAM" id="SSF52129">
    <property type="entry name" value="Caspase-like"/>
    <property type="match status" value="1"/>
</dbReference>
<keyword evidence="20" id="KW-1185">Reference proteome</keyword>
<evidence type="ECO:0000256" key="1">
    <source>
        <dbReference type="ARBA" id="ARBA00004123"/>
    </source>
</evidence>
<dbReference type="InterPro" id="IPR001309">
    <property type="entry name" value="Pept_C14_p20"/>
</dbReference>
<evidence type="ECO:0000256" key="10">
    <source>
        <dbReference type="ARBA" id="ARBA00023145"/>
    </source>
</evidence>
<dbReference type="InterPro" id="IPR011600">
    <property type="entry name" value="Pept_C14_caspase"/>
</dbReference>
<evidence type="ECO:0000256" key="6">
    <source>
        <dbReference type="ARBA" id="ARBA00022703"/>
    </source>
</evidence>
<evidence type="ECO:0000256" key="7">
    <source>
        <dbReference type="ARBA" id="ARBA00022801"/>
    </source>
</evidence>